<dbReference type="InterPro" id="IPR051283">
    <property type="entry name" value="Sec_Metabolite_Acyltrans"/>
</dbReference>
<dbReference type="eggNOG" id="ENOG502QT1Q">
    <property type="taxonomic scope" value="Eukaryota"/>
</dbReference>
<dbReference type="HOGENOM" id="CLU_014546_3_3_1"/>
<dbReference type="AlphaFoldDB" id="D8T5H2"/>
<dbReference type="GO" id="GO:0016747">
    <property type="term" value="F:acyltransferase activity, transferring groups other than amino-acyl groups"/>
    <property type="evidence" value="ECO:0000318"/>
    <property type="project" value="GO_Central"/>
</dbReference>
<keyword evidence="3" id="KW-1185">Reference proteome</keyword>
<dbReference type="Proteomes" id="UP000001514">
    <property type="component" value="Unassembled WGS sequence"/>
</dbReference>
<evidence type="ECO:0000313" key="3">
    <source>
        <dbReference type="Proteomes" id="UP000001514"/>
    </source>
</evidence>
<dbReference type="PANTHER" id="PTHR31896:SF64">
    <property type="entry name" value="TRICHOTHECENE 3-O-ACETYLTRANSFERASE"/>
    <property type="match status" value="1"/>
</dbReference>
<name>D8T5H2_SELML</name>
<dbReference type="EC" id="2.3.1.-" evidence="2"/>
<dbReference type="STRING" id="88036.D8T5H2"/>
<dbReference type="EMBL" id="GL377677">
    <property type="protein sequence ID" value="EFJ08080.1"/>
    <property type="molecule type" value="Genomic_DNA"/>
</dbReference>
<protein>
    <submittedName>
        <fullName evidence="2">BAHD family acyltransferase, clade I</fullName>
        <ecNumber evidence="2">2.3.1.-</ecNumber>
    </submittedName>
</protein>
<dbReference type="PANTHER" id="PTHR31896">
    <property type="entry name" value="FAMILY REGULATORY PROTEIN, PUTATIVE (AFU_ORTHOLOGUE AFUA_3G14730)-RELATED"/>
    <property type="match status" value="1"/>
</dbReference>
<keyword evidence="2" id="KW-0012">Acyltransferase</keyword>
<dbReference type="Gene3D" id="3.30.559.10">
    <property type="entry name" value="Chloramphenicol acetyltransferase-like domain"/>
    <property type="match status" value="2"/>
</dbReference>
<dbReference type="Pfam" id="PF02458">
    <property type="entry name" value="Transferase"/>
    <property type="match status" value="1"/>
</dbReference>
<organism evidence="3">
    <name type="scientific">Selaginella moellendorffii</name>
    <name type="common">Spikemoss</name>
    <dbReference type="NCBI Taxonomy" id="88036"/>
    <lineage>
        <taxon>Eukaryota</taxon>
        <taxon>Viridiplantae</taxon>
        <taxon>Streptophyta</taxon>
        <taxon>Embryophyta</taxon>
        <taxon>Tracheophyta</taxon>
        <taxon>Lycopodiopsida</taxon>
        <taxon>Selaginellales</taxon>
        <taxon>Selaginellaceae</taxon>
        <taxon>Selaginella</taxon>
    </lineage>
</organism>
<sequence>MDSDFSIHIHSISTVVPASLTRRCILPLTSLDFLNRNVACMQRILFYSLDLDSLDNYDSFVDKLKGSLAETLVRFYPLAGRFTDGESEKPRINCNDAGVPFIEAAMLRKSLGDFLASPHCMDLCSELAHVESSELADAPHIAPVSVQVTRFKSGGLAVGVSYNHFLIDGYSFWHFMKSWSEVACGQSISLPPVHSREILISQPPVTYMSSLPRYFAIPATASMEAPVGFSNIQQRMYSFSAQFIRRLKLQAMAGSNGDIQQVSSFRVLCAHIWRCLVRARGLEESEETRFFVGVDVRKRLVPCLPDGYFGNAVCAVYAESRAGELLSPEKGTAHGVRILSQAIAGATDGNIKSLLEWCDKQGNAYFRGADYALDNNFVVVSSPKFPAYGINYGWGDPVAVRPGKLAWAGIITFFTGARGSGDIDVCICLAPEELRRMEQEPGFLSMPWTQASSPADPQTSQVCGFQGLAPPNVFLLG</sequence>
<evidence type="ECO:0000313" key="2">
    <source>
        <dbReference type="EMBL" id="EFJ08080.1"/>
    </source>
</evidence>
<dbReference type="InParanoid" id="D8T5H2"/>
<accession>D8T5H2</accession>
<dbReference type="KEGG" id="smo:SELMODRAFT_450134"/>
<dbReference type="InterPro" id="IPR023213">
    <property type="entry name" value="CAT-like_dom_sf"/>
</dbReference>
<dbReference type="GO" id="GO:0005737">
    <property type="term" value="C:cytoplasm"/>
    <property type="evidence" value="ECO:0000318"/>
    <property type="project" value="GO_Central"/>
</dbReference>
<dbReference type="OrthoDB" id="1862401at2759"/>
<gene>
    <name evidence="2" type="primary">BAHDa3-1</name>
    <name evidence="2" type="ORF">SELMODRAFT_450134</name>
</gene>
<dbReference type="Gramene" id="EFJ08080">
    <property type="protein sequence ID" value="EFJ08080"/>
    <property type="gene ID" value="SELMODRAFT_450134"/>
</dbReference>
<dbReference type="FunCoup" id="D8T5H2">
    <property type="interactions" value="312"/>
</dbReference>
<dbReference type="OMA" id="HRIMAFM"/>
<reference evidence="2 3" key="1">
    <citation type="journal article" date="2011" name="Science">
        <title>The Selaginella genome identifies genetic changes associated with the evolution of vascular plants.</title>
        <authorList>
            <person name="Banks J.A."/>
            <person name="Nishiyama T."/>
            <person name="Hasebe M."/>
            <person name="Bowman J.L."/>
            <person name="Gribskov M."/>
            <person name="dePamphilis C."/>
            <person name="Albert V.A."/>
            <person name="Aono N."/>
            <person name="Aoyama T."/>
            <person name="Ambrose B.A."/>
            <person name="Ashton N.W."/>
            <person name="Axtell M.J."/>
            <person name="Barker E."/>
            <person name="Barker M.S."/>
            <person name="Bennetzen J.L."/>
            <person name="Bonawitz N.D."/>
            <person name="Chapple C."/>
            <person name="Cheng C."/>
            <person name="Correa L.G."/>
            <person name="Dacre M."/>
            <person name="DeBarry J."/>
            <person name="Dreyer I."/>
            <person name="Elias M."/>
            <person name="Engstrom E.M."/>
            <person name="Estelle M."/>
            <person name="Feng L."/>
            <person name="Finet C."/>
            <person name="Floyd S.K."/>
            <person name="Frommer W.B."/>
            <person name="Fujita T."/>
            <person name="Gramzow L."/>
            <person name="Gutensohn M."/>
            <person name="Harholt J."/>
            <person name="Hattori M."/>
            <person name="Heyl A."/>
            <person name="Hirai T."/>
            <person name="Hiwatashi Y."/>
            <person name="Ishikawa M."/>
            <person name="Iwata M."/>
            <person name="Karol K.G."/>
            <person name="Koehler B."/>
            <person name="Kolukisaoglu U."/>
            <person name="Kubo M."/>
            <person name="Kurata T."/>
            <person name="Lalonde S."/>
            <person name="Li K."/>
            <person name="Li Y."/>
            <person name="Litt A."/>
            <person name="Lyons E."/>
            <person name="Manning G."/>
            <person name="Maruyama T."/>
            <person name="Michael T.P."/>
            <person name="Mikami K."/>
            <person name="Miyazaki S."/>
            <person name="Morinaga S."/>
            <person name="Murata T."/>
            <person name="Mueller-Roeber B."/>
            <person name="Nelson D.R."/>
            <person name="Obara M."/>
            <person name="Oguri Y."/>
            <person name="Olmstead R.G."/>
            <person name="Onodera N."/>
            <person name="Petersen B.L."/>
            <person name="Pils B."/>
            <person name="Prigge M."/>
            <person name="Rensing S.A."/>
            <person name="Riano-Pachon D.M."/>
            <person name="Roberts A.W."/>
            <person name="Sato Y."/>
            <person name="Scheller H.V."/>
            <person name="Schulz B."/>
            <person name="Schulz C."/>
            <person name="Shakirov E.V."/>
            <person name="Shibagaki N."/>
            <person name="Shinohara N."/>
            <person name="Shippen D.E."/>
            <person name="Soerensen I."/>
            <person name="Sotooka R."/>
            <person name="Sugimoto N."/>
            <person name="Sugita M."/>
            <person name="Sumikawa N."/>
            <person name="Tanurdzic M."/>
            <person name="Theissen G."/>
            <person name="Ulvskov P."/>
            <person name="Wakazuki S."/>
            <person name="Weng J.K."/>
            <person name="Willats W.W."/>
            <person name="Wipf D."/>
            <person name="Wolf P.G."/>
            <person name="Yang L."/>
            <person name="Zimmer A.D."/>
            <person name="Zhu Q."/>
            <person name="Mitros T."/>
            <person name="Hellsten U."/>
            <person name="Loque D."/>
            <person name="Otillar R."/>
            <person name="Salamov A."/>
            <person name="Schmutz J."/>
            <person name="Shapiro H."/>
            <person name="Lindquist E."/>
            <person name="Lucas S."/>
            <person name="Rokhsar D."/>
            <person name="Grigoriev I.V."/>
        </authorList>
    </citation>
    <scope>NUCLEOTIDE SEQUENCE [LARGE SCALE GENOMIC DNA]</scope>
</reference>
<keyword evidence="1 2" id="KW-0808">Transferase</keyword>
<evidence type="ECO:0000256" key="1">
    <source>
        <dbReference type="ARBA" id="ARBA00022679"/>
    </source>
</evidence>
<proteinExistence type="predicted"/>